<keyword evidence="1" id="KW-1133">Transmembrane helix</keyword>
<dbReference type="EMBL" id="JANPWB010000003">
    <property type="protein sequence ID" value="KAJ1198447.1"/>
    <property type="molecule type" value="Genomic_DNA"/>
</dbReference>
<organism evidence="2 3">
    <name type="scientific">Pleurodeles waltl</name>
    <name type="common">Iberian ribbed newt</name>
    <dbReference type="NCBI Taxonomy" id="8319"/>
    <lineage>
        <taxon>Eukaryota</taxon>
        <taxon>Metazoa</taxon>
        <taxon>Chordata</taxon>
        <taxon>Craniata</taxon>
        <taxon>Vertebrata</taxon>
        <taxon>Euteleostomi</taxon>
        <taxon>Amphibia</taxon>
        <taxon>Batrachia</taxon>
        <taxon>Caudata</taxon>
        <taxon>Salamandroidea</taxon>
        <taxon>Salamandridae</taxon>
        <taxon>Pleurodelinae</taxon>
        <taxon>Pleurodeles</taxon>
    </lineage>
</organism>
<evidence type="ECO:0000313" key="2">
    <source>
        <dbReference type="EMBL" id="KAJ1198447.1"/>
    </source>
</evidence>
<accession>A0AAV7VCF4</accession>
<protein>
    <recommendedName>
        <fullName evidence="4">Secreted protein</fullName>
    </recommendedName>
</protein>
<keyword evidence="1" id="KW-0472">Membrane</keyword>
<gene>
    <name evidence="2" type="ORF">NDU88_002288</name>
</gene>
<evidence type="ECO:0008006" key="4">
    <source>
        <dbReference type="Google" id="ProtNLM"/>
    </source>
</evidence>
<sequence>MCHICFSPAAEFPLVIYLLFCLRFGSRSRRYFCGWSMPSKGGKVVQGLKNVKSQSQAGMTPSHHSNKQLLRKGNQTAANLPMAMPAPVSRR</sequence>
<keyword evidence="3" id="KW-1185">Reference proteome</keyword>
<reference evidence="2" key="1">
    <citation type="journal article" date="2022" name="bioRxiv">
        <title>Sequencing and chromosome-scale assembly of the giantPleurodeles waltlgenome.</title>
        <authorList>
            <person name="Brown T."/>
            <person name="Elewa A."/>
            <person name="Iarovenko S."/>
            <person name="Subramanian E."/>
            <person name="Araus A.J."/>
            <person name="Petzold A."/>
            <person name="Susuki M."/>
            <person name="Suzuki K.-i.T."/>
            <person name="Hayashi T."/>
            <person name="Toyoda A."/>
            <person name="Oliveira C."/>
            <person name="Osipova E."/>
            <person name="Leigh N.D."/>
            <person name="Simon A."/>
            <person name="Yun M.H."/>
        </authorList>
    </citation>
    <scope>NUCLEOTIDE SEQUENCE</scope>
    <source>
        <strain evidence="2">20211129_DDA</strain>
        <tissue evidence="2">Liver</tissue>
    </source>
</reference>
<dbReference type="Proteomes" id="UP001066276">
    <property type="component" value="Chromosome 2_1"/>
</dbReference>
<proteinExistence type="predicted"/>
<evidence type="ECO:0000313" key="3">
    <source>
        <dbReference type="Proteomes" id="UP001066276"/>
    </source>
</evidence>
<keyword evidence="1" id="KW-0812">Transmembrane</keyword>
<name>A0AAV7VCF4_PLEWA</name>
<comment type="caution">
    <text evidence="2">The sequence shown here is derived from an EMBL/GenBank/DDBJ whole genome shotgun (WGS) entry which is preliminary data.</text>
</comment>
<dbReference type="AlphaFoldDB" id="A0AAV7VCF4"/>
<evidence type="ECO:0000256" key="1">
    <source>
        <dbReference type="SAM" id="Phobius"/>
    </source>
</evidence>
<feature type="transmembrane region" description="Helical" evidence="1">
    <location>
        <begin position="6"/>
        <end position="25"/>
    </location>
</feature>